<dbReference type="NCBIfam" id="TIGR01128">
    <property type="entry name" value="holA"/>
    <property type="match status" value="1"/>
</dbReference>
<reference evidence="5" key="1">
    <citation type="journal article" date="2020" name="mSystems">
        <title>Genome- and Community-Level Interaction Insights into Carbon Utilization and Element Cycling Functions of Hydrothermarchaeota in Hydrothermal Sediment.</title>
        <authorList>
            <person name="Zhou Z."/>
            <person name="Liu Y."/>
            <person name="Xu W."/>
            <person name="Pan J."/>
            <person name="Luo Z.H."/>
            <person name="Li M."/>
        </authorList>
    </citation>
    <scope>NUCLEOTIDE SEQUENCE [LARGE SCALE GENOMIC DNA]</scope>
    <source>
        <strain evidence="5">SpSt-780</strain>
    </source>
</reference>
<dbReference type="GO" id="GO:0006261">
    <property type="term" value="P:DNA-templated DNA replication"/>
    <property type="evidence" value="ECO:0007669"/>
    <property type="project" value="TreeGrafter"/>
</dbReference>
<evidence type="ECO:0000256" key="2">
    <source>
        <dbReference type="ARBA" id="ARBA00022695"/>
    </source>
</evidence>
<keyword evidence="1" id="KW-0808">Transferase</keyword>
<dbReference type="InterPro" id="IPR027417">
    <property type="entry name" value="P-loop_NTPase"/>
</dbReference>
<proteinExistence type="predicted"/>
<evidence type="ECO:0000313" key="5">
    <source>
        <dbReference type="EMBL" id="HGW92132.1"/>
    </source>
</evidence>
<protein>
    <submittedName>
        <fullName evidence="5">Uncharacterized protein</fullName>
    </submittedName>
</protein>
<keyword evidence="2" id="KW-0548">Nucleotidyltransferase</keyword>
<keyword evidence="4" id="KW-0239">DNA-directed DNA polymerase</keyword>
<dbReference type="PANTHER" id="PTHR34388:SF1">
    <property type="entry name" value="DNA POLYMERASE III SUBUNIT DELTA"/>
    <property type="match status" value="1"/>
</dbReference>
<evidence type="ECO:0000256" key="3">
    <source>
        <dbReference type="ARBA" id="ARBA00022705"/>
    </source>
</evidence>
<accession>A0A7C4UD66</accession>
<dbReference type="GO" id="GO:0003677">
    <property type="term" value="F:DNA binding"/>
    <property type="evidence" value="ECO:0007669"/>
    <property type="project" value="InterPro"/>
</dbReference>
<evidence type="ECO:0000256" key="1">
    <source>
        <dbReference type="ARBA" id="ARBA00022679"/>
    </source>
</evidence>
<dbReference type="GO" id="GO:0003887">
    <property type="term" value="F:DNA-directed DNA polymerase activity"/>
    <property type="evidence" value="ECO:0007669"/>
    <property type="project" value="UniProtKB-KW"/>
</dbReference>
<sequence>MEKGFNDFQRYIKKDFSILVLTGDEYSIEEALELLKREFKDWQFENYFVGEEERIIKSVTSFGLFDKKKIIFIYYPENFTPAYRKELFTSIKKSENKDRKIVFITNKEGIFGDFKSFKFYGIYESEIENWIKDYVERRNCKITDDAISMLRLLFGNDRKEISSFLQPFLNSGKTIESEDLFRFNVSRESAVFEAIDYFFKKDAKRAIETFIISESENKFYALLSREINNIIDLKLKKNVDKFQKSFIIKKYEKRSENWEMEELKMVLKRLIELESKIKLGYKPFEMTIINILNLIKGGRYDR</sequence>
<evidence type="ECO:0000256" key="4">
    <source>
        <dbReference type="ARBA" id="ARBA00022932"/>
    </source>
</evidence>
<dbReference type="PANTHER" id="PTHR34388">
    <property type="entry name" value="DNA POLYMERASE III SUBUNIT DELTA"/>
    <property type="match status" value="1"/>
</dbReference>
<name>A0A7C4UD66_UNCW3</name>
<dbReference type="AlphaFoldDB" id="A0A7C4UD66"/>
<gene>
    <name evidence="5" type="ORF">ENV67_06305</name>
</gene>
<dbReference type="GO" id="GO:0009360">
    <property type="term" value="C:DNA polymerase III complex"/>
    <property type="evidence" value="ECO:0007669"/>
    <property type="project" value="TreeGrafter"/>
</dbReference>
<dbReference type="EMBL" id="DTHG01000080">
    <property type="protein sequence ID" value="HGW92132.1"/>
    <property type="molecule type" value="Genomic_DNA"/>
</dbReference>
<dbReference type="SUPFAM" id="SSF52540">
    <property type="entry name" value="P-loop containing nucleoside triphosphate hydrolases"/>
    <property type="match status" value="1"/>
</dbReference>
<keyword evidence="3" id="KW-0235">DNA replication</keyword>
<organism evidence="5">
    <name type="scientific">candidate division WOR-3 bacterium</name>
    <dbReference type="NCBI Taxonomy" id="2052148"/>
    <lineage>
        <taxon>Bacteria</taxon>
        <taxon>Bacteria division WOR-3</taxon>
    </lineage>
</organism>
<dbReference type="Gene3D" id="1.20.272.10">
    <property type="match status" value="1"/>
</dbReference>
<dbReference type="InterPro" id="IPR005790">
    <property type="entry name" value="DNA_polIII_delta"/>
</dbReference>
<comment type="caution">
    <text evidence="5">The sequence shown here is derived from an EMBL/GenBank/DDBJ whole genome shotgun (WGS) entry which is preliminary data.</text>
</comment>